<organism evidence="2 3">
    <name type="scientific">Terrisporobacter othiniensis</name>
    <dbReference type="NCBI Taxonomy" id="1577792"/>
    <lineage>
        <taxon>Bacteria</taxon>
        <taxon>Bacillati</taxon>
        <taxon>Bacillota</taxon>
        <taxon>Clostridia</taxon>
        <taxon>Peptostreptococcales</taxon>
        <taxon>Peptostreptococcaceae</taxon>
        <taxon>Terrisporobacter</taxon>
    </lineage>
</organism>
<evidence type="ECO:0000313" key="3">
    <source>
        <dbReference type="Proteomes" id="UP000031189"/>
    </source>
</evidence>
<feature type="domain" description="DUF4179" evidence="1">
    <location>
        <begin position="40"/>
        <end position="124"/>
    </location>
</feature>
<keyword evidence="3" id="KW-1185">Reference proteome</keyword>
<evidence type="ECO:0000259" key="1">
    <source>
        <dbReference type="Pfam" id="PF13786"/>
    </source>
</evidence>
<comment type="caution">
    <text evidence="2">The sequence shown here is derived from an EMBL/GenBank/DDBJ whole genome shotgun (WGS) entry which is preliminary data.</text>
</comment>
<dbReference type="RefSeq" id="WP_039681218.1">
    <property type="nucleotide sequence ID" value="NZ_JAXECK010000017.1"/>
</dbReference>
<dbReference type="STRING" id="1577792.QX51_17640"/>
<protein>
    <recommendedName>
        <fullName evidence="1">DUF4179 domain-containing protein</fullName>
    </recommendedName>
</protein>
<dbReference type="EMBL" id="JWHR01000151">
    <property type="protein sequence ID" value="KHS55713.1"/>
    <property type="molecule type" value="Genomic_DNA"/>
</dbReference>
<evidence type="ECO:0000313" key="2">
    <source>
        <dbReference type="EMBL" id="KHS55713.1"/>
    </source>
</evidence>
<accession>A0A0B3VSF5</accession>
<dbReference type="InterPro" id="IPR025436">
    <property type="entry name" value="DUF4179"/>
</dbReference>
<name>A0A0B3VSF5_9FIRM</name>
<dbReference type="AlphaFoldDB" id="A0A0B3VSF5"/>
<dbReference type="Pfam" id="PF13786">
    <property type="entry name" value="DUF4179"/>
    <property type="match status" value="1"/>
</dbReference>
<sequence>MKDKFEILNDVKIDIDEYKEIKFDDNDEIKSRMKSKIKCRKLNYKKTIVAASLVAILGCGVVSNETVWANVEKMWYTMQRILDFKNEEVTNYKYEINKSVESKDIKVTYKNLMIDDGNLIVEMDIDDSKFNPLEDFTQKQQKEWYVDKWGNRETFVSLGNIEAYVDKEKLPMVHAGQADYENKKRDSKGVTSVVSIIPLNEIEEDFNIIKVGKDKFPYTIDKDKTYNITLNAKKIHLSAEMEEGEKVSYGGAIRSNWSVDIPIKGEDLIKATVKYEEYKIDKNIKFDIEGIEKELHIGSLYVSPIYIKLKFTTDIDGYTVGENQHLKIKLENENGKEYQNDSQTPKFNDEKQSCEVEVEYKNIFKNSKKLKITPIITEFNSNKVIEEESIIINLK</sequence>
<reference evidence="2 3" key="1">
    <citation type="submission" date="2014-12" db="EMBL/GenBank/DDBJ databases">
        <title>Draft genome sequence of Terrisporobacter sp. 08-306576, isolated from the blood culture of a bacteremia patient.</title>
        <authorList>
            <person name="Lund L.C."/>
            <person name="Sydenham T.V."/>
            <person name="Hogh S.V."/>
            <person name="Skov M.N."/>
            <person name="Kemp M."/>
            <person name="Justesen U.S."/>
        </authorList>
    </citation>
    <scope>NUCLEOTIDE SEQUENCE [LARGE SCALE GENOMIC DNA]</scope>
    <source>
        <strain evidence="2 3">08-306576</strain>
    </source>
</reference>
<dbReference type="Gene3D" id="2.60.40.1630">
    <property type="entry name" value="bacillus anthracis domain"/>
    <property type="match status" value="1"/>
</dbReference>
<dbReference type="Proteomes" id="UP000031189">
    <property type="component" value="Unassembled WGS sequence"/>
</dbReference>
<dbReference type="OrthoDB" id="1750340at2"/>
<gene>
    <name evidence="2" type="ORF">QX51_17640</name>
</gene>
<proteinExistence type="predicted"/>